<comment type="caution">
    <text evidence="1">The sequence shown here is derived from an EMBL/GenBank/DDBJ whole genome shotgun (WGS) entry which is preliminary data.</text>
</comment>
<proteinExistence type="predicted"/>
<sequence length="71" mass="7940">MDRQAAALCPPSPTGKHHWMIPGIGAEPVGHCKYCAAERKFQGCSAYAWLDYAQSRERAYKLCIEQQEVGK</sequence>
<gene>
    <name evidence="1" type="ORF">LCGC14_0799730</name>
</gene>
<name>A0A0F9PUJ4_9ZZZZ</name>
<organism evidence="1">
    <name type="scientific">marine sediment metagenome</name>
    <dbReference type="NCBI Taxonomy" id="412755"/>
    <lineage>
        <taxon>unclassified sequences</taxon>
        <taxon>metagenomes</taxon>
        <taxon>ecological metagenomes</taxon>
    </lineage>
</organism>
<reference evidence="1" key="1">
    <citation type="journal article" date="2015" name="Nature">
        <title>Complex archaea that bridge the gap between prokaryotes and eukaryotes.</title>
        <authorList>
            <person name="Spang A."/>
            <person name="Saw J.H."/>
            <person name="Jorgensen S.L."/>
            <person name="Zaremba-Niedzwiedzka K."/>
            <person name="Martijn J."/>
            <person name="Lind A.E."/>
            <person name="van Eijk R."/>
            <person name="Schleper C."/>
            <person name="Guy L."/>
            <person name="Ettema T.J."/>
        </authorList>
    </citation>
    <scope>NUCLEOTIDE SEQUENCE</scope>
</reference>
<dbReference type="AlphaFoldDB" id="A0A0F9PUJ4"/>
<dbReference type="EMBL" id="LAZR01002147">
    <property type="protein sequence ID" value="KKN33839.1"/>
    <property type="molecule type" value="Genomic_DNA"/>
</dbReference>
<evidence type="ECO:0000313" key="1">
    <source>
        <dbReference type="EMBL" id="KKN33839.1"/>
    </source>
</evidence>
<protein>
    <submittedName>
        <fullName evidence="1">Uncharacterized protein</fullName>
    </submittedName>
</protein>
<accession>A0A0F9PUJ4</accession>